<gene>
    <name evidence="12" type="ORF">PHACADRAFT_252530</name>
</gene>
<evidence type="ECO:0000256" key="1">
    <source>
        <dbReference type="ARBA" id="ARBA00001936"/>
    </source>
</evidence>
<dbReference type="Pfam" id="PF03372">
    <property type="entry name" value="Exo_endo_phos"/>
    <property type="match status" value="1"/>
</dbReference>
<dbReference type="CDD" id="cd09080">
    <property type="entry name" value="TDP2"/>
    <property type="match status" value="1"/>
</dbReference>
<evidence type="ECO:0000256" key="9">
    <source>
        <dbReference type="ARBA" id="ARBA00023204"/>
    </source>
</evidence>
<evidence type="ECO:0000256" key="3">
    <source>
        <dbReference type="ARBA" id="ARBA00004322"/>
    </source>
</evidence>
<dbReference type="GO" id="GO:0003697">
    <property type="term" value="F:single-stranded DNA binding"/>
    <property type="evidence" value="ECO:0007669"/>
    <property type="project" value="TreeGrafter"/>
</dbReference>
<name>K5X658_PHACS</name>
<keyword evidence="5" id="KW-0479">Metal-binding</keyword>
<evidence type="ECO:0000256" key="4">
    <source>
        <dbReference type="ARBA" id="ARBA00022722"/>
    </source>
</evidence>
<dbReference type="OrthoDB" id="9975959at2759"/>
<evidence type="ECO:0000313" key="12">
    <source>
        <dbReference type="EMBL" id="EKM58312.1"/>
    </source>
</evidence>
<comment type="cofactor">
    <cofactor evidence="2">
        <name>Mg(2+)</name>
        <dbReference type="ChEBI" id="CHEBI:18420"/>
    </cofactor>
</comment>
<dbReference type="GO" id="GO:0046872">
    <property type="term" value="F:metal ion binding"/>
    <property type="evidence" value="ECO:0007669"/>
    <property type="project" value="UniProtKB-KW"/>
</dbReference>
<dbReference type="GeneID" id="18915509"/>
<keyword evidence="9" id="KW-0234">DNA repair</keyword>
<dbReference type="InterPro" id="IPR051547">
    <property type="entry name" value="TDP2-like"/>
</dbReference>
<keyword evidence="6" id="KW-0227">DNA damage</keyword>
<dbReference type="KEGG" id="pco:PHACADRAFT_252530"/>
<dbReference type="STRING" id="650164.K5X658"/>
<sequence>MQLLTWNVDAMADGCQDRIVTILTYAQHKLFKCPNGEQPEPCCILLQEVRQDALPAILDHKWVRDHFVVCPTKAEHWPGGVGYGNVTLVARTIPVVGAWIMEYGYSAMKRHALIVDVRLSSHALSEGAAGGEERELMLRIANVHLESLTQGASFRPWQLRDAVDSLTGGAVDGGIVAGDMNAITAQDWGLPAWAGLADAWRGPEDGRGNTWGYQPPTKEFLPGRLDKILYLPNGEIEVDTPGRVGVGAKTAGGQWASDHFGLLATVRCALR</sequence>
<dbReference type="AlphaFoldDB" id="K5X658"/>
<comment type="subcellular location">
    <subcellularLocation>
        <location evidence="3">Nucleus</location>
        <location evidence="3">PML body</location>
    </subcellularLocation>
</comment>
<evidence type="ECO:0000313" key="13">
    <source>
        <dbReference type="Proteomes" id="UP000008370"/>
    </source>
</evidence>
<organism evidence="12 13">
    <name type="scientific">Phanerochaete carnosa (strain HHB-10118-sp)</name>
    <name type="common">White-rot fungus</name>
    <name type="synonym">Peniophora carnosa</name>
    <dbReference type="NCBI Taxonomy" id="650164"/>
    <lineage>
        <taxon>Eukaryota</taxon>
        <taxon>Fungi</taxon>
        <taxon>Dikarya</taxon>
        <taxon>Basidiomycota</taxon>
        <taxon>Agaricomycotina</taxon>
        <taxon>Agaricomycetes</taxon>
        <taxon>Polyporales</taxon>
        <taxon>Phanerochaetaceae</taxon>
        <taxon>Phanerochaete</taxon>
    </lineage>
</organism>
<keyword evidence="4" id="KW-0540">Nuclease</keyword>
<evidence type="ECO:0000256" key="6">
    <source>
        <dbReference type="ARBA" id="ARBA00022763"/>
    </source>
</evidence>
<dbReference type="InParanoid" id="K5X658"/>
<dbReference type="HOGENOM" id="CLU_042307_0_0_1"/>
<dbReference type="GO" id="GO:0006302">
    <property type="term" value="P:double-strand break repair"/>
    <property type="evidence" value="ECO:0007669"/>
    <property type="project" value="TreeGrafter"/>
</dbReference>
<evidence type="ECO:0000256" key="10">
    <source>
        <dbReference type="ARBA" id="ARBA00023242"/>
    </source>
</evidence>
<protein>
    <recommendedName>
        <fullName evidence="11">Endonuclease/exonuclease/phosphatase domain-containing protein</fullName>
    </recommendedName>
</protein>
<proteinExistence type="predicted"/>
<evidence type="ECO:0000256" key="5">
    <source>
        <dbReference type="ARBA" id="ARBA00022723"/>
    </source>
</evidence>
<keyword evidence="10" id="KW-0539">Nucleus</keyword>
<dbReference type="PANTHER" id="PTHR15822">
    <property type="entry name" value="TRAF AND TNF RECEPTOR-ASSOCIATED PROTEIN"/>
    <property type="match status" value="1"/>
</dbReference>
<accession>K5X658</accession>
<keyword evidence="13" id="KW-1185">Reference proteome</keyword>
<comment type="cofactor">
    <cofactor evidence="1">
        <name>Mn(2+)</name>
        <dbReference type="ChEBI" id="CHEBI:29035"/>
    </cofactor>
</comment>
<dbReference type="EMBL" id="JH930470">
    <property type="protein sequence ID" value="EKM58312.1"/>
    <property type="molecule type" value="Genomic_DNA"/>
</dbReference>
<dbReference type="GO" id="GO:0004518">
    <property type="term" value="F:nuclease activity"/>
    <property type="evidence" value="ECO:0007669"/>
    <property type="project" value="UniProtKB-KW"/>
</dbReference>
<evidence type="ECO:0000256" key="7">
    <source>
        <dbReference type="ARBA" id="ARBA00022801"/>
    </source>
</evidence>
<dbReference type="GO" id="GO:0070260">
    <property type="term" value="F:5'-tyrosyl-DNA phosphodiesterase activity"/>
    <property type="evidence" value="ECO:0007669"/>
    <property type="project" value="TreeGrafter"/>
</dbReference>
<dbReference type="Gene3D" id="3.60.10.10">
    <property type="entry name" value="Endonuclease/exonuclease/phosphatase"/>
    <property type="match status" value="1"/>
</dbReference>
<dbReference type="SUPFAM" id="SSF56219">
    <property type="entry name" value="DNase I-like"/>
    <property type="match status" value="1"/>
</dbReference>
<reference evidence="12 13" key="1">
    <citation type="journal article" date="2012" name="BMC Genomics">
        <title>Comparative genomics of the white-rot fungi, Phanerochaete carnosa and P. chrysosporium, to elucidate the genetic basis of the distinct wood types they colonize.</title>
        <authorList>
            <person name="Suzuki H."/>
            <person name="MacDonald J."/>
            <person name="Syed K."/>
            <person name="Salamov A."/>
            <person name="Hori C."/>
            <person name="Aerts A."/>
            <person name="Henrissat B."/>
            <person name="Wiebenga A."/>
            <person name="vanKuyk P.A."/>
            <person name="Barry K."/>
            <person name="Lindquist E."/>
            <person name="LaButti K."/>
            <person name="Lapidus A."/>
            <person name="Lucas S."/>
            <person name="Coutinho P."/>
            <person name="Gong Y."/>
            <person name="Samejima M."/>
            <person name="Mahadevan R."/>
            <person name="Abou-Zaid M."/>
            <person name="de Vries R.P."/>
            <person name="Igarashi K."/>
            <person name="Yadav J.S."/>
            <person name="Grigoriev I.V."/>
            <person name="Master E.R."/>
        </authorList>
    </citation>
    <scope>NUCLEOTIDE SEQUENCE [LARGE SCALE GENOMIC DNA]</scope>
    <source>
        <strain evidence="12 13">HHB-10118-sp</strain>
    </source>
</reference>
<evidence type="ECO:0000256" key="2">
    <source>
        <dbReference type="ARBA" id="ARBA00001946"/>
    </source>
</evidence>
<dbReference type="RefSeq" id="XP_007393631.1">
    <property type="nucleotide sequence ID" value="XM_007393569.1"/>
</dbReference>
<dbReference type="PANTHER" id="PTHR15822:SF4">
    <property type="entry name" value="TYROSYL-DNA PHOSPHODIESTERASE 2"/>
    <property type="match status" value="1"/>
</dbReference>
<dbReference type="InterPro" id="IPR036691">
    <property type="entry name" value="Endo/exonu/phosph_ase_sf"/>
</dbReference>
<keyword evidence="8" id="KW-0460">Magnesium</keyword>
<keyword evidence="7" id="KW-0378">Hydrolase</keyword>
<feature type="domain" description="Endonuclease/exonuclease/phosphatase" evidence="11">
    <location>
        <begin position="4"/>
        <end position="259"/>
    </location>
</feature>
<dbReference type="GO" id="GO:0005737">
    <property type="term" value="C:cytoplasm"/>
    <property type="evidence" value="ECO:0007669"/>
    <property type="project" value="TreeGrafter"/>
</dbReference>
<evidence type="ECO:0000259" key="11">
    <source>
        <dbReference type="Pfam" id="PF03372"/>
    </source>
</evidence>
<dbReference type="Proteomes" id="UP000008370">
    <property type="component" value="Unassembled WGS sequence"/>
</dbReference>
<dbReference type="InterPro" id="IPR005135">
    <property type="entry name" value="Endo/exonuclease/phosphatase"/>
</dbReference>
<evidence type="ECO:0000256" key="8">
    <source>
        <dbReference type="ARBA" id="ARBA00022842"/>
    </source>
</evidence>